<proteinExistence type="predicted"/>
<sequence>MDCKAVTCPPEQIQKGVAQKNRLENIYMYLGSHKLKFENVEVDAEDLEKAREELRETPEIVRESLETLRKLVKEETSLNYPTDDDKLQIFLRPCKYYPNSALTRMKKFYKFKFQHPNYSKNLIPSCETRAFKQNLLTILPYRNKRGERILVLEIGQKWKTSSCTLKEILRSAMLIVEAALEEPKTQINGVQVIIDMTGLALQHVWQFTPGFAKHVVDWVQDCIPLRLKGIHIVNQPYVFNMLYAIFKPFLGTKLQKRIVFHGSHFDTLHSHISPSVLPKQYGGDLDIPFDKGAELHKYLERYDSEFQERQIYGYTKAPPKD</sequence>
<dbReference type="SMART" id="SM00516">
    <property type="entry name" value="SEC14"/>
    <property type="match status" value="1"/>
</dbReference>
<name>A0ABR1AZH8_POLSC</name>
<reference evidence="2 3" key="1">
    <citation type="submission" date="2023-09" db="EMBL/GenBank/DDBJ databases">
        <title>Genomes of two closely related lineages of the louse Polyplax serrata with different host specificities.</title>
        <authorList>
            <person name="Martinu J."/>
            <person name="Tarabai H."/>
            <person name="Stefka J."/>
            <person name="Hypsa V."/>
        </authorList>
    </citation>
    <scope>NUCLEOTIDE SEQUENCE [LARGE SCALE GENOMIC DNA]</scope>
    <source>
        <strain evidence="2">98ZLc_SE</strain>
    </source>
</reference>
<dbReference type="InterPro" id="IPR036865">
    <property type="entry name" value="CRAL-TRIO_dom_sf"/>
</dbReference>
<accession>A0ABR1AZH8</accession>
<evidence type="ECO:0000313" key="3">
    <source>
        <dbReference type="Proteomes" id="UP001359485"/>
    </source>
</evidence>
<dbReference type="EMBL" id="JAWJWF010000005">
    <property type="protein sequence ID" value="KAK6631973.1"/>
    <property type="molecule type" value="Genomic_DNA"/>
</dbReference>
<feature type="domain" description="CRAL-TRIO" evidence="1">
    <location>
        <begin position="124"/>
        <end position="289"/>
    </location>
</feature>
<organism evidence="2 3">
    <name type="scientific">Polyplax serrata</name>
    <name type="common">Common mouse louse</name>
    <dbReference type="NCBI Taxonomy" id="468196"/>
    <lineage>
        <taxon>Eukaryota</taxon>
        <taxon>Metazoa</taxon>
        <taxon>Ecdysozoa</taxon>
        <taxon>Arthropoda</taxon>
        <taxon>Hexapoda</taxon>
        <taxon>Insecta</taxon>
        <taxon>Pterygota</taxon>
        <taxon>Neoptera</taxon>
        <taxon>Paraneoptera</taxon>
        <taxon>Psocodea</taxon>
        <taxon>Troctomorpha</taxon>
        <taxon>Phthiraptera</taxon>
        <taxon>Anoplura</taxon>
        <taxon>Polyplacidae</taxon>
        <taxon>Polyplax</taxon>
    </lineage>
</organism>
<dbReference type="PANTHER" id="PTHR10174:SF220">
    <property type="entry name" value="LD41874P"/>
    <property type="match status" value="1"/>
</dbReference>
<dbReference type="Gene3D" id="3.40.525.10">
    <property type="entry name" value="CRAL-TRIO lipid binding domain"/>
    <property type="match status" value="1"/>
</dbReference>
<keyword evidence="3" id="KW-1185">Reference proteome</keyword>
<dbReference type="SUPFAM" id="SSF52087">
    <property type="entry name" value="CRAL/TRIO domain"/>
    <property type="match status" value="1"/>
</dbReference>
<dbReference type="Pfam" id="PF00650">
    <property type="entry name" value="CRAL_TRIO"/>
    <property type="match status" value="1"/>
</dbReference>
<dbReference type="PROSITE" id="PS50191">
    <property type="entry name" value="CRAL_TRIO"/>
    <property type="match status" value="1"/>
</dbReference>
<dbReference type="PANTHER" id="PTHR10174">
    <property type="entry name" value="ALPHA-TOCOPHEROL TRANSFER PROTEIN-RELATED"/>
    <property type="match status" value="1"/>
</dbReference>
<dbReference type="InterPro" id="IPR001251">
    <property type="entry name" value="CRAL-TRIO_dom"/>
</dbReference>
<dbReference type="Proteomes" id="UP001359485">
    <property type="component" value="Unassembled WGS sequence"/>
</dbReference>
<gene>
    <name evidence="2" type="ORF">RUM44_007003</name>
</gene>
<dbReference type="Gene3D" id="1.10.8.20">
    <property type="entry name" value="N-terminal domain of phosphatidylinositol transfer protein sec14p"/>
    <property type="match status" value="1"/>
</dbReference>
<comment type="caution">
    <text evidence="2">The sequence shown here is derived from an EMBL/GenBank/DDBJ whole genome shotgun (WGS) entry which is preliminary data.</text>
</comment>
<evidence type="ECO:0000259" key="1">
    <source>
        <dbReference type="PROSITE" id="PS50191"/>
    </source>
</evidence>
<dbReference type="SUPFAM" id="SSF46938">
    <property type="entry name" value="CRAL/TRIO N-terminal domain"/>
    <property type="match status" value="1"/>
</dbReference>
<dbReference type="CDD" id="cd00170">
    <property type="entry name" value="SEC14"/>
    <property type="match status" value="1"/>
</dbReference>
<dbReference type="InterPro" id="IPR036273">
    <property type="entry name" value="CRAL/TRIO_N_dom_sf"/>
</dbReference>
<evidence type="ECO:0000313" key="2">
    <source>
        <dbReference type="EMBL" id="KAK6631973.1"/>
    </source>
</evidence>
<dbReference type="Gene3D" id="1.20.5.1200">
    <property type="entry name" value="Alpha-tocopherol transfer"/>
    <property type="match status" value="1"/>
</dbReference>
<dbReference type="PRINTS" id="PR00180">
    <property type="entry name" value="CRETINALDHBP"/>
</dbReference>
<protein>
    <recommendedName>
        <fullName evidence="1">CRAL-TRIO domain-containing protein</fullName>
    </recommendedName>
</protein>